<reference evidence="1" key="1">
    <citation type="submission" date="2023-03" db="EMBL/GenBank/DDBJ databases">
        <title>Massive genome expansion in bonnet fungi (Mycena s.s.) driven by repeated elements and novel gene families across ecological guilds.</title>
        <authorList>
            <consortium name="Lawrence Berkeley National Laboratory"/>
            <person name="Harder C.B."/>
            <person name="Miyauchi S."/>
            <person name="Viragh M."/>
            <person name="Kuo A."/>
            <person name="Thoen E."/>
            <person name="Andreopoulos B."/>
            <person name="Lu D."/>
            <person name="Skrede I."/>
            <person name="Drula E."/>
            <person name="Henrissat B."/>
            <person name="Morin E."/>
            <person name="Kohler A."/>
            <person name="Barry K."/>
            <person name="LaButti K."/>
            <person name="Morin E."/>
            <person name="Salamov A."/>
            <person name="Lipzen A."/>
            <person name="Mereny Z."/>
            <person name="Hegedus B."/>
            <person name="Baldrian P."/>
            <person name="Stursova M."/>
            <person name="Weitz H."/>
            <person name="Taylor A."/>
            <person name="Grigoriev I.V."/>
            <person name="Nagy L.G."/>
            <person name="Martin F."/>
            <person name="Kauserud H."/>
        </authorList>
    </citation>
    <scope>NUCLEOTIDE SEQUENCE</scope>
    <source>
        <strain evidence="1">9284</strain>
    </source>
</reference>
<protein>
    <submittedName>
        <fullName evidence="1">Uncharacterized protein</fullName>
    </submittedName>
</protein>
<organism evidence="1 2">
    <name type="scientific">Roridomyces roridus</name>
    <dbReference type="NCBI Taxonomy" id="1738132"/>
    <lineage>
        <taxon>Eukaryota</taxon>
        <taxon>Fungi</taxon>
        <taxon>Dikarya</taxon>
        <taxon>Basidiomycota</taxon>
        <taxon>Agaricomycotina</taxon>
        <taxon>Agaricomycetes</taxon>
        <taxon>Agaricomycetidae</taxon>
        <taxon>Agaricales</taxon>
        <taxon>Marasmiineae</taxon>
        <taxon>Mycenaceae</taxon>
        <taxon>Roridomyces</taxon>
    </lineage>
</organism>
<dbReference type="Proteomes" id="UP001221142">
    <property type="component" value="Unassembled WGS sequence"/>
</dbReference>
<gene>
    <name evidence="1" type="ORF">FB45DRAFT_1103116</name>
</gene>
<name>A0AAD7FDM8_9AGAR</name>
<keyword evidence="2" id="KW-1185">Reference proteome</keyword>
<evidence type="ECO:0000313" key="2">
    <source>
        <dbReference type="Proteomes" id="UP001221142"/>
    </source>
</evidence>
<dbReference type="AlphaFoldDB" id="A0AAD7FDM8"/>
<comment type="caution">
    <text evidence="1">The sequence shown here is derived from an EMBL/GenBank/DDBJ whole genome shotgun (WGS) entry which is preliminary data.</text>
</comment>
<proteinExistence type="predicted"/>
<accession>A0AAD7FDM8</accession>
<dbReference type="EMBL" id="JARKIF010000020">
    <property type="protein sequence ID" value="KAJ7617850.1"/>
    <property type="molecule type" value="Genomic_DNA"/>
</dbReference>
<sequence length="161" mass="18595">MVETLLRIFMPMWLPRFVEMYAGLELCIHPRLAFDLSRVPTTRIRWLSPTLIPALLDNVAPNGVGFYIDPLDGRAADFDLGLRHLRWCACRQVGCACCAEFREFGYDLYDEEKLDAEFAEAFERMEEVLREKQNYITKKMLKDGQTSSHDTALVVNRTARA</sequence>
<evidence type="ECO:0000313" key="1">
    <source>
        <dbReference type="EMBL" id="KAJ7617850.1"/>
    </source>
</evidence>